<evidence type="ECO:0000256" key="11">
    <source>
        <dbReference type="RuleBase" id="RU362091"/>
    </source>
</evidence>
<evidence type="ECO:0000313" key="13">
    <source>
        <dbReference type="EMBL" id="GBN59799.1"/>
    </source>
</evidence>
<keyword evidence="10" id="KW-0739">Sodium transport</keyword>
<feature type="transmembrane region" description="Helical" evidence="12">
    <location>
        <begin position="368"/>
        <end position="388"/>
    </location>
</feature>
<evidence type="ECO:0000256" key="1">
    <source>
        <dbReference type="ARBA" id="ARBA00004651"/>
    </source>
</evidence>
<dbReference type="InterPro" id="IPR001734">
    <property type="entry name" value="Na/solute_symporter"/>
</dbReference>
<evidence type="ECO:0000256" key="5">
    <source>
        <dbReference type="ARBA" id="ARBA00022692"/>
    </source>
</evidence>
<dbReference type="PANTHER" id="PTHR42985">
    <property type="entry name" value="SODIUM-COUPLED MONOCARBOXYLATE TRANSPORTER"/>
    <property type="match status" value="1"/>
</dbReference>
<evidence type="ECO:0000256" key="4">
    <source>
        <dbReference type="ARBA" id="ARBA00022475"/>
    </source>
</evidence>
<organism evidence="13 14">
    <name type="scientific">Araneus ventricosus</name>
    <name type="common">Orbweaver spider</name>
    <name type="synonym">Epeira ventricosa</name>
    <dbReference type="NCBI Taxonomy" id="182803"/>
    <lineage>
        <taxon>Eukaryota</taxon>
        <taxon>Metazoa</taxon>
        <taxon>Ecdysozoa</taxon>
        <taxon>Arthropoda</taxon>
        <taxon>Chelicerata</taxon>
        <taxon>Arachnida</taxon>
        <taxon>Araneae</taxon>
        <taxon>Araneomorphae</taxon>
        <taxon>Entelegynae</taxon>
        <taxon>Araneoidea</taxon>
        <taxon>Araneidae</taxon>
        <taxon>Araneus</taxon>
    </lineage>
</organism>
<dbReference type="InterPro" id="IPR038377">
    <property type="entry name" value="Na/Glc_symporter_sf"/>
</dbReference>
<evidence type="ECO:0000256" key="7">
    <source>
        <dbReference type="ARBA" id="ARBA00023053"/>
    </source>
</evidence>
<dbReference type="EMBL" id="BGPR01013240">
    <property type="protein sequence ID" value="GBN59799.1"/>
    <property type="molecule type" value="Genomic_DNA"/>
</dbReference>
<keyword evidence="3" id="KW-0813">Transport</keyword>
<dbReference type="Proteomes" id="UP000499080">
    <property type="component" value="Unassembled WGS sequence"/>
</dbReference>
<keyword evidence="8" id="KW-0406">Ion transport</keyword>
<dbReference type="Gene3D" id="1.20.1730.10">
    <property type="entry name" value="Sodium/glucose cotransporter"/>
    <property type="match status" value="1"/>
</dbReference>
<feature type="transmembrane region" description="Helical" evidence="12">
    <location>
        <begin position="400"/>
        <end position="423"/>
    </location>
</feature>
<evidence type="ECO:0000256" key="12">
    <source>
        <dbReference type="SAM" id="Phobius"/>
    </source>
</evidence>
<evidence type="ECO:0000256" key="9">
    <source>
        <dbReference type="ARBA" id="ARBA00023136"/>
    </source>
</evidence>
<feature type="transmembrane region" description="Helical" evidence="12">
    <location>
        <begin position="474"/>
        <end position="492"/>
    </location>
</feature>
<dbReference type="GO" id="GO:0006814">
    <property type="term" value="P:sodium ion transport"/>
    <property type="evidence" value="ECO:0007669"/>
    <property type="project" value="UniProtKB-KW"/>
</dbReference>
<sequence>MTGSYRTTPTAALQTITGVMPLHLKAQQEAIFINVTCLRKEKEFEGLFYQPRDYEEKTKILTIHPSLFSIINQISTTEPYKEDNRLMFFTDGSETEMGTGCSYCAFENGIKVLEWKGELEKFPALFQTESMGLKEAIIRASQGNEITKIWTDSLSSVKAVLDPHQLVRDIQSLLTPSVMAVLDPHQLVRDIQSLLTPSVMAVLDPHQLVRDIQSLLTPSVMAVLDPHQLVRDIQSLLTPSVMAVLDPHQLVRDIQSLLTPSVMAVLDPHQLVRDIQSLLTQNRNILVRCIKAHAGYREFYKGDFAKYSSISSLSNLKMASEKFLLSVADYMIFAAMLVVSTGTGIFFQLTSKEKTTEQYLLAGKDMSILPVAFSLMATFMSATTLMGIPAEMYLYGTNLAFMNIGFIIGPIIMSYVFLPIYFTNDVSTVYEYLEKRFGKMTRKITSAMFVIQTLFFTSATLHAPALALGAVTSLPTWISVISVGLVCTFYCTL</sequence>
<keyword evidence="6 12" id="KW-1133">Transmembrane helix</keyword>
<dbReference type="InterPro" id="IPR051163">
    <property type="entry name" value="Sodium:Solute_Symporter_SSF"/>
</dbReference>
<feature type="transmembrane region" description="Helical" evidence="12">
    <location>
        <begin position="323"/>
        <end position="347"/>
    </location>
</feature>
<dbReference type="PANTHER" id="PTHR42985:SF40">
    <property type="entry name" value="LD47995P-RELATED"/>
    <property type="match status" value="1"/>
</dbReference>
<keyword evidence="9 12" id="KW-0472">Membrane</keyword>
<evidence type="ECO:0000256" key="2">
    <source>
        <dbReference type="ARBA" id="ARBA00006434"/>
    </source>
</evidence>
<comment type="subcellular location">
    <subcellularLocation>
        <location evidence="1">Cell membrane</location>
        <topology evidence="1">Multi-pass membrane protein</topology>
    </subcellularLocation>
</comment>
<gene>
    <name evidence="13" type="primary">SLC5A12_5</name>
    <name evidence="13" type="ORF">AVEN_190131_1</name>
</gene>
<evidence type="ECO:0000256" key="10">
    <source>
        <dbReference type="ARBA" id="ARBA00023201"/>
    </source>
</evidence>
<evidence type="ECO:0000256" key="6">
    <source>
        <dbReference type="ARBA" id="ARBA00022989"/>
    </source>
</evidence>
<comment type="similarity">
    <text evidence="2 11">Belongs to the sodium:solute symporter (SSF) (TC 2.A.21) family.</text>
</comment>
<keyword evidence="5 12" id="KW-0812">Transmembrane</keyword>
<protein>
    <submittedName>
        <fullName evidence="13">Sodium-coupled monocarboxylate transporter 2</fullName>
    </submittedName>
</protein>
<keyword evidence="7" id="KW-0915">Sodium</keyword>
<keyword evidence="4" id="KW-1003">Cell membrane</keyword>
<feature type="transmembrane region" description="Helical" evidence="12">
    <location>
        <begin position="444"/>
        <end position="468"/>
    </location>
</feature>
<comment type="caution">
    <text evidence="13">The sequence shown here is derived from an EMBL/GenBank/DDBJ whole genome shotgun (WGS) entry which is preliminary data.</text>
</comment>
<dbReference type="OrthoDB" id="6132759at2759"/>
<keyword evidence="14" id="KW-1185">Reference proteome</keyword>
<dbReference type="GO" id="GO:0005886">
    <property type="term" value="C:plasma membrane"/>
    <property type="evidence" value="ECO:0007669"/>
    <property type="project" value="UniProtKB-SubCell"/>
</dbReference>
<evidence type="ECO:0000256" key="8">
    <source>
        <dbReference type="ARBA" id="ARBA00023065"/>
    </source>
</evidence>
<proteinExistence type="inferred from homology"/>
<dbReference type="AlphaFoldDB" id="A0A4Y2Q8A6"/>
<dbReference type="PROSITE" id="PS50283">
    <property type="entry name" value="NA_SOLUT_SYMP_3"/>
    <property type="match status" value="1"/>
</dbReference>
<dbReference type="Pfam" id="PF00474">
    <property type="entry name" value="SSF"/>
    <property type="match status" value="1"/>
</dbReference>
<dbReference type="GO" id="GO:0015293">
    <property type="term" value="F:symporter activity"/>
    <property type="evidence" value="ECO:0007669"/>
    <property type="project" value="TreeGrafter"/>
</dbReference>
<name>A0A4Y2Q8A6_ARAVE</name>
<accession>A0A4Y2Q8A6</accession>
<feature type="non-terminal residue" evidence="13">
    <location>
        <position position="493"/>
    </location>
</feature>
<evidence type="ECO:0000313" key="14">
    <source>
        <dbReference type="Proteomes" id="UP000499080"/>
    </source>
</evidence>
<reference evidence="13 14" key="1">
    <citation type="journal article" date="2019" name="Sci. Rep.">
        <title>Orb-weaving spider Araneus ventricosus genome elucidates the spidroin gene catalogue.</title>
        <authorList>
            <person name="Kono N."/>
            <person name="Nakamura H."/>
            <person name="Ohtoshi R."/>
            <person name="Moran D.A.P."/>
            <person name="Shinohara A."/>
            <person name="Yoshida Y."/>
            <person name="Fujiwara M."/>
            <person name="Mori M."/>
            <person name="Tomita M."/>
            <person name="Arakawa K."/>
        </authorList>
    </citation>
    <scope>NUCLEOTIDE SEQUENCE [LARGE SCALE GENOMIC DNA]</scope>
</reference>
<evidence type="ECO:0000256" key="3">
    <source>
        <dbReference type="ARBA" id="ARBA00022448"/>
    </source>
</evidence>